<dbReference type="STRING" id="316057.RPD_0021"/>
<evidence type="ECO:0000313" key="2">
    <source>
        <dbReference type="Proteomes" id="UP000001818"/>
    </source>
</evidence>
<dbReference type="KEGG" id="rpd:RPD_0021"/>
<dbReference type="Proteomes" id="UP000001818">
    <property type="component" value="Chromosome"/>
</dbReference>
<sequence>MLVVKIEPAPSGFVPMRRCICGLAVANVSDLADIADYRVIGGESPNGLKNRPAGIAETMFLNHPGRHRVWALVERPCGVIMKAGWVGLSNPHFDPNFVIEI</sequence>
<protein>
    <submittedName>
        <fullName evidence="1">Uncharacterized protein</fullName>
    </submittedName>
</protein>
<evidence type="ECO:0000313" key="1">
    <source>
        <dbReference type="EMBL" id="ABE37261.1"/>
    </source>
</evidence>
<reference evidence="1 2" key="1">
    <citation type="submission" date="2006-03" db="EMBL/GenBank/DDBJ databases">
        <title>Complete sequence of Rhodopseudomonas palustris BisB5.</title>
        <authorList>
            <consortium name="US DOE Joint Genome Institute"/>
            <person name="Copeland A."/>
            <person name="Lucas S."/>
            <person name="Lapidus A."/>
            <person name="Barry K."/>
            <person name="Detter J.C."/>
            <person name="Glavina del Rio T."/>
            <person name="Hammon N."/>
            <person name="Israni S."/>
            <person name="Dalin E."/>
            <person name="Tice H."/>
            <person name="Pitluck S."/>
            <person name="Chain P."/>
            <person name="Malfatti S."/>
            <person name="Shin M."/>
            <person name="Vergez L."/>
            <person name="Schmutz J."/>
            <person name="Larimer F."/>
            <person name="Land M."/>
            <person name="Hauser L."/>
            <person name="Pelletier D.A."/>
            <person name="Kyrpides N."/>
            <person name="Lykidis A."/>
            <person name="Oda Y."/>
            <person name="Harwood C.S."/>
            <person name="Richardson P."/>
        </authorList>
    </citation>
    <scope>NUCLEOTIDE SEQUENCE [LARGE SCALE GENOMIC DNA]</scope>
    <source>
        <strain evidence="1 2">BisB5</strain>
    </source>
</reference>
<proteinExistence type="predicted"/>
<name>Q13F78_RHOPS</name>
<dbReference type="eggNOG" id="ENOG502ZW91">
    <property type="taxonomic scope" value="Bacteria"/>
</dbReference>
<dbReference type="EMBL" id="CP000283">
    <property type="protein sequence ID" value="ABE37261.1"/>
    <property type="molecule type" value="Genomic_DNA"/>
</dbReference>
<gene>
    <name evidence="1" type="ordered locus">RPD_0021</name>
</gene>
<accession>Q13F78</accession>
<organism evidence="1 2">
    <name type="scientific">Rhodopseudomonas palustris (strain BisB5)</name>
    <dbReference type="NCBI Taxonomy" id="316057"/>
    <lineage>
        <taxon>Bacteria</taxon>
        <taxon>Pseudomonadati</taxon>
        <taxon>Pseudomonadota</taxon>
        <taxon>Alphaproteobacteria</taxon>
        <taxon>Hyphomicrobiales</taxon>
        <taxon>Nitrobacteraceae</taxon>
        <taxon>Rhodopseudomonas</taxon>
    </lineage>
</organism>
<dbReference type="AlphaFoldDB" id="Q13F78"/>
<dbReference type="BioCyc" id="RPAL316057:RPD_RS00110-MONOMER"/>
<dbReference type="HOGENOM" id="CLU_180071_0_0_5"/>